<dbReference type="SUPFAM" id="SSF55874">
    <property type="entry name" value="ATPase domain of HSP90 chaperone/DNA topoisomerase II/histidine kinase"/>
    <property type="match status" value="1"/>
</dbReference>
<dbReference type="InterPro" id="IPR004358">
    <property type="entry name" value="Sig_transdc_His_kin-like_C"/>
</dbReference>
<accession>A0A919TD09</accession>
<evidence type="ECO:0000256" key="2">
    <source>
        <dbReference type="ARBA" id="ARBA00004236"/>
    </source>
</evidence>
<dbReference type="GO" id="GO:0000155">
    <property type="term" value="F:phosphorelay sensor kinase activity"/>
    <property type="evidence" value="ECO:0007669"/>
    <property type="project" value="InterPro"/>
</dbReference>
<evidence type="ECO:0000259" key="9">
    <source>
        <dbReference type="PROSITE" id="PS50109"/>
    </source>
</evidence>
<evidence type="ECO:0000256" key="1">
    <source>
        <dbReference type="ARBA" id="ARBA00000085"/>
    </source>
</evidence>
<evidence type="ECO:0000256" key="3">
    <source>
        <dbReference type="ARBA" id="ARBA00012438"/>
    </source>
</evidence>
<name>A0A919TD09_9ACTN</name>
<dbReference type="PANTHER" id="PTHR42878">
    <property type="entry name" value="TWO-COMPONENT HISTIDINE KINASE"/>
    <property type="match status" value="1"/>
</dbReference>
<dbReference type="InterPro" id="IPR029016">
    <property type="entry name" value="GAF-like_dom_sf"/>
</dbReference>
<dbReference type="Proteomes" id="UP000677082">
    <property type="component" value="Unassembled WGS sequence"/>
</dbReference>
<dbReference type="InterPro" id="IPR003594">
    <property type="entry name" value="HATPase_dom"/>
</dbReference>
<dbReference type="EC" id="2.7.13.3" evidence="3"/>
<keyword evidence="11" id="KW-1185">Reference proteome</keyword>
<gene>
    <name evidence="10" type="ORF">Ato02nite_051310</name>
</gene>
<evidence type="ECO:0000256" key="6">
    <source>
        <dbReference type="ARBA" id="ARBA00022777"/>
    </source>
</evidence>
<dbReference type="Pfam" id="PF00512">
    <property type="entry name" value="HisKA"/>
    <property type="match status" value="1"/>
</dbReference>
<comment type="catalytic activity">
    <reaction evidence="1">
        <text>ATP + protein L-histidine = ADP + protein N-phospho-L-histidine.</text>
        <dbReference type="EC" id="2.7.13.3"/>
    </reaction>
</comment>
<dbReference type="InterPro" id="IPR005467">
    <property type="entry name" value="His_kinase_dom"/>
</dbReference>
<dbReference type="AlphaFoldDB" id="A0A919TD09"/>
<dbReference type="GO" id="GO:0030295">
    <property type="term" value="F:protein kinase activator activity"/>
    <property type="evidence" value="ECO:0007669"/>
    <property type="project" value="TreeGrafter"/>
</dbReference>
<dbReference type="InterPro" id="IPR036097">
    <property type="entry name" value="HisK_dim/P_sf"/>
</dbReference>
<evidence type="ECO:0000256" key="7">
    <source>
        <dbReference type="ARBA" id="ARBA00023012"/>
    </source>
</evidence>
<dbReference type="InterPro" id="IPR050351">
    <property type="entry name" value="BphY/WalK/GraS-like"/>
</dbReference>
<proteinExistence type="predicted"/>
<dbReference type="RefSeq" id="WP_246607416.1">
    <property type="nucleotide sequence ID" value="NZ_BOQN01000066.1"/>
</dbReference>
<dbReference type="Pfam" id="PF02518">
    <property type="entry name" value="HATPase_c"/>
    <property type="match status" value="1"/>
</dbReference>
<comment type="subcellular location">
    <subcellularLocation>
        <location evidence="2">Cell membrane</location>
    </subcellularLocation>
</comment>
<evidence type="ECO:0000256" key="4">
    <source>
        <dbReference type="ARBA" id="ARBA00022553"/>
    </source>
</evidence>
<dbReference type="GO" id="GO:0000156">
    <property type="term" value="F:phosphorelay response regulator activity"/>
    <property type="evidence" value="ECO:0007669"/>
    <property type="project" value="TreeGrafter"/>
</dbReference>
<dbReference type="PRINTS" id="PR00344">
    <property type="entry name" value="BCTRLSENSOR"/>
</dbReference>
<feature type="domain" description="Histidine kinase" evidence="9">
    <location>
        <begin position="204"/>
        <end position="414"/>
    </location>
</feature>
<reference evidence="10 11" key="1">
    <citation type="submission" date="2021-03" db="EMBL/GenBank/DDBJ databases">
        <title>Whole genome shotgun sequence of Actinoplanes toevensis NBRC 105298.</title>
        <authorList>
            <person name="Komaki H."/>
            <person name="Tamura T."/>
        </authorList>
    </citation>
    <scope>NUCLEOTIDE SEQUENCE [LARGE SCALE GENOMIC DNA]</scope>
    <source>
        <strain evidence="10 11">NBRC 105298</strain>
    </source>
</reference>
<dbReference type="Gene3D" id="3.30.565.10">
    <property type="entry name" value="Histidine kinase-like ATPase, C-terminal domain"/>
    <property type="match status" value="1"/>
</dbReference>
<keyword evidence="5" id="KW-0808">Transferase</keyword>
<evidence type="ECO:0000313" key="11">
    <source>
        <dbReference type="Proteomes" id="UP000677082"/>
    </source>
</evidence>
<organism evidence="10 11">
    <name type="scientific">Paractinoplanes toevensis</name>
    <dbReference type="NCBI Taxonomy" id="571911"/>
    <lineage>
        <taxon>Bacteria</taxon>
        <taxon>Bacillati</taxon>
        <taxon>Actinomycetota</taxon>
        <taxon>Actinomycetes</taxon>
        <taxon>Micromonosporales</taxon>
        <taxon>Micromonosporaceae</taxon>
        <taxon>Paractinoplanes</taxon>
    </lineage>
</organism>
<dbReference type="InterPro" id="IPR003661">
    <property type="entry name" value="HisK_dim/P_dom"/>
</dbReference>
<keyword evidence="7" id="KW-0902">Two-component regulatory system</keyword>
<dbReference type="CDD" id="cd00082">
    <property type="entry name" value="HisKA"/>
    <property type="match status" value="1"/>
</dbReference>
<dbReference type="SMART" id="SM00388">
    <property type="entry name" value="HisKA"/>
    <property type="match status" value="1"/>
</dbReference>
<keyword evidence="6" id="KW-0418">Kinase</keyword>
<dbReference type="EMBL" id="BOQN01000066">
    <property type="protein sequence ID" value="GIM93338.1"/>
    <property type="molecule type" value="Genomic_DNA"/>
</dbReference>
<dbReference type="SMART" id="SM00387">
    <property type="entry name" value="HATPase_c"/>
    <property type="match status" value="1"/>
</dbReference>
<evidence type="ECO:0000256" key="5">
    <source>
        <dbReference type="ARBA" id="ARBA00022679"/>
    </source>
</evidence>
<protein>
    <recommendedName>
        <fullName evidence="8">Sensor-like histidine kinase SenX3</fullName>
        <ecNumber evidence="3">2.7.13.3</ecNumber>
    </recommendedName>
</protein>
<dbReference type="GO" id="GO:0005886">
    <property type="term" value="C:plasma membrane"/>
    <property type="evidence" value="ECO:0007669"/>
    <property type="project" value="UniProtKB-SubCell"/>
</dbReference>
<dbReference type="GO" id="GO:0007234">
    <property type="term" value="P:osmosensory signaling via phosphorelay pathway"/>
    <property type="evidence" value="ECO:0007669"/>
    <property type="project" value="TreeGrafter"/>
</dbReference>
<sequence>MTTREQERLAALHEYRLLDLPAGDELEAVVRVAAMVAGVPHATLNLIDENRQCQLTSFGFEGSISARSDSMCAVHFEKGDLVVRRDAAEDPIFRINPWVTGELGRVRFYASVPLVTPQGYALGSLCVFDTEPGDLTDEQAARLKDLATVILALFERRRQARVNGELAVELGTKHSQLERAHADRAATIVELRRSNAELEHFAAVVSHDLAAPLSVVGGYLEVLADRNAADQQATGWIGAAGRAVDRMSALITSLLSYAQVGNAPCRFEEARLGDLVDLALSDLGARVEGAAVTVSGDLPEIGCDPTLIRQLLQNLIGNSLKYRHPDRPCRIAIGAHREGAEWVVSIADNGIGIPADQRTRVFDMFTQVDPKARTGHGVGLSTCQRIVDRHGGRIAVAGTPGGGTTVTFTLPAAAAVAAGRR</sequence>
<dbReference type="InterPro" id="IPR036890">
    <property type="entry name" value="HATPase_C_sf"/>
</dbReference>
<dbReference type="PANTHER" id="PTHR42878:SF15">
    <property type="entry name" value="BACTERIOPHYTOCHROME"/>
    <property type="match status" value="1"/>
</dbReference>
<dbReference type="Gene3D" id="1.10.287.130">
    <property type="match status" value="1"/>
</dbReference>
<dbReference type="SUPFAM" id="SSF47384">
    <property type="entry name" value="Homodimeric domain of signal transducing histidine kinase"/>
    <property type="match status" value="1"/>
</dbReference>
<comment type="caution">
    <text evidence="10">The sequence shown here is derived from an EMBL/GenBank/DDBJ whole genome shotgun (WGS) entry which is preliminary data.</text>
</comment>
<keyword evidence="4" id="KW-0597">Phosphoprotein</keyword>
<evidence type="ECO:0000256" key="8">
    <source>
        <dbReference type="ARBA" id="ARBA00039401"/>
    </source>
</evidence>
<dbReference type="SUPFAM" id="SSF55781">
    <property type="entry name" value="GAF domain-like"/>
    <property type="match status" value="1"/>
</dbReference>
<dbReference type="PROSITE" id="PS50109">
    <property type="entry name" value="HIS_KIN"/>
    <property type="match status" value="1"/>
</dbReference>
<evidence type="ECO:0000313" key="10">
    <source>
        <dbReference type="EMBL" id="GIM93338.1"/>
    </source>
</evidence>
<dbReference type="Gene3D" id="3.30.450.40">
    <property type="match status" value="1"/>
</dbReference>